<reference evidence="1 2" key="1">
    <citation type="submission" date="2017-02" db="EMBL/GenBank/DDBJ databases">
        <authorList>
            <person name="Peterson S.W."/>
        </authorList>
    </citation>
    <scope>NUCLEOTIDE SEQUENCE [LARGE SCALE GENOMIC DNA]</scope>
    <source>
        <strain evidence="1 2">USBA 369</strain>
    </source>
</reference>
<keyword evidence="2" id="KW-1185">Reference proteome</keyword>
<dbReference type="EMBL" id="FUXL01000002">
    <property type="protein sequence ID" value="SJZ71958.1"/>
    <property type="molecule type" value="Genomic_DNA"/>
</dbReference>
<sequence>MTGQATPLTVASAIVTFWRGASDNWFVKDDAFDADFRSRFSGAHWDAAARRLDDWMATAEGALALVVLLDQFPRNAFRGTAHMFATDPLARHFAAEALDAGYEKQVEGELALFFCLPFMHSEDIADQRRCVDLVARIAPQQRRFADEHLDIIARFGRFPHRNAVLGRETTAEEAAFLSAGGFAG</sequence>
<dbReference type="Proteomes" id="UP000190135">
    <property type="component" value="Unassembled WGS sequence"/>
</dbReference>
<dbReference type="InterPro" id="IPR010323">
    <property type="entry name" value="DUF924"/>
</dbReference>
<organism evidence="1 2">
    <name type="scientific">Consotaella salsifontis</name>
    <dbReference type="NCBI Taxonomy" id="1365950"/>
    <lineage>
        <taxon>Bacteria</taxon>
        <taxon>Pseudomonadati</taxon>
        <taxon>Pseudomonadota</taxon>
        <taxon>Alphaproteobacteria</taxon>
        <taxon>Hyphomicrobiales</taxon>
        <taxon>Aurantimonadaceae</taxon>
        <taxon>Consotaella</taxon>
    </lineage>
</organism>
<accession>A0A1T4MZ93</accession>
<evidence type="ECO:0000313" key="1">
    <source>
        <dbReference type="EMBL" id="SJZ71958.1"/>
    </source>
</evidence>
<protein>
    <submittedName>
        <fullName evidence="1">Uncharacterized conserved protein, DUF924 family</fullName>
    </submittedName>
</protein>
<dbReference type="SUPFAM" id="SSF48452">
    <property type="entry name" value="TPR-like"/>
    <property type="match status" value="1"/>
</dbReference>
<dbReference type="InterPro" id="IPR011990">
    <property type="entry name" value="TPR-like_helical_dom_sf"/>
</dbReference>
<dbReference type="AlphaFoldDB" id="A0A1T4MZ93"/>
<dbReference type="STRING" id="1365950.SAMN05428963_102342"/>
<dbReference type="OrthoDB" id="7593450at2"/>
<dbReference type="Gene3D" id="1.25.40.10">
    <property type="entry name" value="Tetratricopeptide repeat domain"/>
    <property type="match status" value="1"/>
</dbReference>
<dbReference type="RefSeq" id="WP_078707003.1">
    <property type="nucleotide sequence ID" value="NZ_FUXL01000002.1"/>
</dbReference>
<proteinExistence type="predicted"/>
<name>A0A1T4MZ93_9HYPH</name>
<gene>
    <name evidence="1" type="ORF">SAMN05428963_102342</name>
</gene>
<evidence type="ECO:0000313" key="2">
    <source>
        <dbReference type="Proteomes" id="UP000190135"/>
    </source>
</evidence>
<dbReference type="Pfam" id="PF06041">
    <property type="entry name" value="DUF924"/>
    <property type="match status" value="1"/>
</dbReference>
<dbReference type="Gene3D" id="1.20.58.320">
    <property type="entry name" value="TPR-like"/>
    <property type="match status" value="1"/>
</dbReference>